<organism evidence="1 2">
    <name type="scientific">Avena sativa</name>
    <name type="common">Oat</name>
    <dbReference type="NCBI Taxonomy" id="4498"/>
    <lineage>
        <taxon>Eukaryota</taxon>
        <taxon>Viridiplantae</taxon>
        <taxon>Streptophyta</taxon>
        <taxon>Embryophyta</taxon>
        <taxon>Tracheophyta</taxon>
        <taxon>Spermatophyta</taxon>
        <taxon>Magnoliopsida</taxon>
        <taxon>Liliopsida</taxon>
        <taxon>Poales</taxon>
        <taxon>Poaceae</taxon>
        <taxon>BOP clade</taxon>
        <taxon>Pooideae</taxon>
        <taxon>Poodae</taxon>
        <taxon>Poeae</taxon>
        <taxon>Poeae Chloroplast Group 1 (Aveneae type)</taxon>
        <taxon>Aveninae</taxon>
        <taxon>Avena</taxon>
    </lineage>
</organism>
<proteinExistence type="predicted"/>
<evidence type="ECO:0000313" key="1">
    <source>
        <dbReference type="EnsemblPlants" id="AVESA.00010b.r2.4DG0791490.1.CDS"/>
    </source>
</evidence>
<name>A0ACD5XGI8_AVESA</name>
<evidence type="ECO:0000313" key="2">
    <source>
        <dbReference type="Proteomes" id="UP001732700"/>
    </source>
</evidence>
<accession>A0ACD5XGI8</accession>
<protein>
    <submittedName>
        <fullName evidence="1">Uncharacterized protein</fullName>
    </submittedName>
</protein>
<reference evidence="1" key="2">
    <citation type="submission" date="2025-09" db="UniProtKB">
        <authorList>
            <consortium name="EnsemblPlants"/>
        </authorList>
    </citation>
    <scope>IDENTIFICATION</scope>
</reference>
<sequence length="1275" mass="143663">MAELVATMVVGPLLSIVKEKASSYLLDQYKVMEGMEEQHRILKRKLPAILDVIADVEEAASHREGAKAWLQELKRVAYEADEIFDEFKYEALRREAKKNGHYTKLGFDALVKLFPTHNRFAFREKMGKKLCRVVQAIEVLVAEMNAFGFKYERQTPPSKQWRQTNHVMFDPNKIISRSREQDTKKIVDLLLGQASNANLTVFPIVGIGGLGKTTLAQLIYNKPEIQNHFELLIWVCVSDNFDVDSLAKRIVEAAATKKSQVRDGLSGRRYLLVLDDVWNKDPVKWENLKARLTDGANGSVVLTTTRDEGVAKIMGTVEAHNLAGLKDSFIEEIIKTRAFSLHKEEERPAVLVSMVGEIAKRCRGSPLAATALGSMLSTKTSEEEWKAISSRSNICTDDSGILPILKLSYNDLSSQMKQCFAFCAVFPKDYEIDVDKLIQLWIAHGFILEQKQVRPETIGKHIFGELTSRSFFIDVKQVKTPLHEIYRSEGIYSHNTCKIHDLMHDVALSTMEKECALAPEDPSLVEWLPDTARHLLLSCEKPITTLNKSLAKKTPAIQTLLIDKYVEDSLQYLSKYSSLKALRFLTGSMAFPLKSKHLHHLRYLDLSRSGIRELPEDISILYNLQTLNISGCREIRHLPRLMKYMTALRHLYTHGCQKLRSMPADPRELTSLQTLTCFVAGRTGSGCSDVGELKELNLGGELELRRLQNVTQEDAKAANLGNKKELRELTLKWSDRSPDDASRDLDARVLEGLKPHDGLQAVRIKSYGGTTFPTWMAMPQNMAEIHLSDCEKLQWLFSCDKSFTFPNLKEFTLQGLESLEKWWEISNMEQGEEIIFPHLEKLSIVGCAKLTGLPQVTLLGKSHGAMARSAFPALKVLKLENLRRFERWDAVEGSKGDEIMFPQLEELYIEGCEKMASLSRQQKVCPKLATKAISPKLSVLDMQGSEEVLFLWVARHMTSLAYLKLQGRGETETASAAANHSLKQVVDLMGKGNHNDFPLADVQLTGLKSGVTELCACFVQLQNLYIEDCAALVYWPEKEFRSLVTLRTLSISNCKQLVGHAKAPAAEPSTTSESSSQLLPRLEFLQIYGCESMVEVFKLPSSLRYMEISHCTKVKSVFSRGLQQGQAAASDLKGPSPVYSLSPAIARAEHLLFPCLEYIDIKRCDSLTVLVLPPSPKKIFVFECAELRSVESHSGEFPSLDGLYIKDCKTLSSLPDRPQAYPSLQELKIEECPGIKRLPTCLQQRLSSLKWKKLDGRYQEPSILKKKWRNATGRD</sequence>
<dbReference type="Proteomes" id="UP001732700">
    <property type="component" value="Chromosome 4D"/>
</dbReference>
<reference evidence="1" key="1">
    <citation type="submission" date="2021-05" db="EMBL/GenBank/DDBJ databases">
        <authorList>
            <person name="Scholz U."/>
            <person name="Mascher M."/>
            <person name="Fiebig A."/>
        </authorList>
    </citation>
    <scope>NUCLEOTIDE SEQUENCE [LARGE SCALE GENOMIC DNA]</scope>
</reference>
<dbReference type="EnsemblPlants" id="AVESA.00010b.r2.4DG0791490.1">
    <property type="protein sequence ID" value="AVESA.00010b.r2.4DG0791490.1.CDS"/>
    <property type="gene ID" value="AVESA.00010b.r2.4DG0791490"/>
</dbReference>
<keyword evidence="2" id="KW-1185">Reference proteome</keyword>